<evidence type="ECO:0000259" key="2">
    <source>
        <dbReference type="Pfam" id="PF14751"/>
    </source>
</evidence>
<evidence type="ECO:0000313" key="3">
    <source>
        <dbReference type="EMBL" id="SCY59946.1"/>
    </source>
</evidence>
<proteinExistence type="predicted"/>
<dbReference type="InterPro" id="IPR029322">
    <property type="entry name" value="DUF4474"/>
</dbReference>
<dbReference type="AlphaFoldDB" id="A0A1G5H831"/>
<keyword evidence="4" id="KW-1185">Reference proteome</keyword>
<gene>
    <name evidence="3" type="ORF">SAMN05216233_1134</name>
</gene>
<dbReference type="RefSeq" id="WP_175469879.1">
    <property type="nucleotide sequence ID" value="NZ_FMUX01000013.1"/>
</dbReference>
<sequence length="286" mass="32538">MKRFRLMCLFAVFVLLVPGISSAKNSECTYKLVAGTVYAAGFEYNDDQDIYMTRHHALQRKFGYNNIYDKCAAPLGMVIDVEPVRFEYDGRGYMVELWKGQYFSAIGAEIGFYVGTRLNIAGEDHYRCADTEEELDIAFTMKNRGLPEYSVSGRHWWLTGFKPGVFARPDQLTLEDIEITFHSEGMAEAFSEALYRLGYSDAGDQVWCEGKTVGFVFSTPRNPQPWDQDKLDIVLAANEIRVAGLINFKEAFGLENFSPESLAEALSRDFWTGILLYNQIKKIFSD</sequence>
<dbReference type="EMBL" id="FMUX01000013">
    <property type="protein sequence ID" value="SCY59946.1"/>
    <property type="molecule type" value="Genomic_DNA"/>
</dbReference>
<keyword evidence="1" id="KW-0732">Signal</keyword>
<accession>A0A1G5H831</accession>
<dbReference type="Proteomes" id="UP000198870">
    <property type="component" value="Unassembled WGS sequence"/>
</dbReference>
<feature type="domain" description="DUF4474" evidence="2">
    <location>
        <begin position="37"/>
        <end position="236"/>
    </location>
</feature>
<evidence type="ECO:0000256" key="1">
    <source>
        <dbReference type="SAM" id="SignalP"/>
    </source>
</evidence>
<feature type="chain" id="PRO_5011562524" description="DUF4474 domain-containing protein" evidence="1">
    <location>
        <begin position="24"/>
        <end position="286"/>
    </location>
</feature>
<protein>
    <recommendedName>
        <fullName evidence="2">DUF4474 domain-containing protein</fullName>
    </recommendedName>
</protein>
<organism evidence="3 4">
    <name type="scientific">Desulfoluna spongiiphila</name>
    <dbReference type="NCBI Taxonomy" id="419481"/>
    <lineage>
        <taxon>Bacteria</taxon>
        <taxon>Pseudomonadati</taxon>
        <taxon>Thermodesulfobacteriota</taxon>
        <taxon>Desulfobacteria</taxon>
        <taxon>Desulfobacterales</taxon>
        <taxon>Desulfolunaceae</taxon>
        <taxon>Desulfoluna</taxon>
    </lineage>
</organism>
<dbReference type="Pfam" id="PF14751">
    <property type="entry name" value="DUF4474"/>
    <property type="match status" value="1"/>
</dbReference>
<evidence type="ECO:0000313" key="4">
    <source>
        <dbReference type="Proteomes" id="UP000198870"/>
    </source>
</evidence>
<reference evidence="3 4" key="1">
    <citation type="submission" date="2016-10" db="EMBL/GenBank/DDBJ databases">
        <authorList>
            <person name="de Groot N.N."/>
        </authorList>
    </citation>
    <scope>NUCLEOTIDE SEQUENCE [LARGE SCALE GENOMIC DNA]</scope>
    <source>
        <strain evidence="3 4">AA1</strain>
    </source>
</reference>
<name>A0A1G5H831_9BACT</name>
<feature type="signal peptide" evidence="1">
    <location>
        <begin position="1"/>
        <end position="23"/>
    </location>
</feature>